<evidence type="ECO:0000313" key="6">
    <source>
        <dbReference type="Proteomes" id="UP000517712"/>
    </source>
</evidence>
<dbReference type="Pfam" id="PF12802">
    <property type="entry name" value="MarR_2"/>
    <property type="match status" value="1"/>
</dbReference>
<feature type="domain" description="HTH marR-type" evidence="4">
    <location>
        <begin position="16"/>
        <end position="151"/>
    </location>
</feature>
<keyword evidence="1" id="KW-0805">Transcription regulation</keyword>
<dbReference type="AlphaFoldDB" id="A0A7W9CB41"/>
<evidence type="ECO:0000313" key="5">
    <source>
        <dbReference type="EMBL" id="MBB5742263.1"/>
    </source>
</evidence>
<dbReference type="Gene3D" id="1.10.10.10">
    <property type="entry name" value="Winged helix-like DNA-binding domain superfamily/Winged helix DNA-binding domain"/>
    <property type="match status" value="1"/>
</dbReference>
<keyword evidence="2 5" id="KW-0238">DNA-binding</keyword>
<sequence length="151" mass="16831">MAIVEAEPAGEIEEAFAEFQEQLNLMFVRARSLWKDSAARIHSDLQPSGYKLLTFIAHAGTANAHHLAERFETDKSVVSRQVRMLEDLGLVESRPDDQDGRQRVLTVTPAARTALDELKCDNVARLRGILAELSVDEVQAASRAFRLLAEM</sequence>
<keyword evidence="3" id="KW-0804">Transcription</keyword>
<dbReference type="InterPro" id="IPR039422">
    <property type="entry name" value="MarR/SlyA-like"/>
</dbReference>
<comment type="caution">
    <text evidence="5">The sequence shown here is derived from an EMBL/GenBank/DDBJ whole genome shotgun (WGS) entry which is preliminary data.</text>
</comment>
<dbReference type="SMART" id="SM00418">
    <property type="entry name" value="HTH_ARSR"/>
    <property type="match status" value="1"/>
</dbReference>
<dbReference type="SMART" id="SM00347">
    <property type="entry name" value="HTH_MARR"/>
    <property type="match status" value="1"/>
</dbReference>
<name>A0A7W9CB41_9MICO</name>
<dbReference type="GO" id="GO:0003700">
    <property type="term" value="F:DNA-binding transcription factor activity"/>
    <property type="evidence" value="ECO:0007669"/>
    <property type="project" value="InterPro"/>
</dbReference>
<proteinExistence type="predicted"/>
<dbReference type="EMBL" id="JACHMU010000001">
    <property type="protein sequence ID" value="MBB5742263.1"/>
    <property type="molecule type" value="Genomic_DNA"/>
</dbReference>
<dbReference type="PANTHER" id="PTHR33164:SF57">
    <property type="entry name" value="MARR-FAMILY TRANSCRIPTIONAL REGULATOR"/>
    <property type="match status" value="1"/>
</dbReference>
<evidence type="ECO:0000256" key="3">
    <source>
        <dbReference type="ARBA" id="ARBA00023163"/>
    </source>
</evidence>
<evidence type="ECO:0000256" key="2">
    <source>
        <dbReference type="ARBA" id="ARBA00023125"/>
    </source>
</evidence>
<dbReference type="GO" id="GO:0006950">
    <property type="term" value="P:response to stress"/>
    <property type="evidence" value="ECO:0007669"/>
    <property type="project" value="TreeGrafter"/>
</dbReference>
<evidence type="ECO:0000256" key="1">
    <source>
        <dbReference type="ARBA" id="ARBA00023015"/>
    </source>
</evidence>
<evidence type="ECO:0000259" key="4">
    <source>
        <dbReference type="PROSITE" id="PS50995"/>
    </source>
</evidence>
<dbReference type="InterPro" id="IPR023187">
    <property type="entry name" value="Tscrpt_reg_MarR-type_CS"/>
</dbReference>
<accession>A0A7W9CB41</accession>
<dbReference type="PROSITE" id="PS50995">
    <property type="entry name" value="HTH_MARR_2"/>
    <property type="match status" value="1"/>
</dbReference>
<dbReference type="PROSITE" id="PS01117">
    <property type="entry name" value="HTH_MARR_1"/>
    <property type="match status" value="1"/>
</dbReference>
<dbReference type="InterPro" id="IPR000835">
    <property type="entry name" value="HTH_MarR-typ"/>
</dbReference>
<dbReference type="InterPro" id="IPR011991">
    <property type="entry name" value="ArsR-like_HTH"/>
</dbReference>
<organism evidence="5 6">
    <name type="scientific">Microbacterium ginsengiterrae</name>
    <dbReference type="NCBI Taxonomy" id="546115"/>
    <lineage>
        <taxon>Bacteria</taxon>
        <taxon>Bacillati</taxon>
        <taxon>Actinomycetota</taxon>
        <taxon>Actinomycetes</taxon>
        <taxon>Micrococcales</taxon>
        <taxon>Microbacteriaceae</taxon>
        <taxon>Microbacterium</taxon>
    </lineage>
</organism>
<dbReference type="InterPro" id="IPR036390">
    <property type="entry name" value="WH_DNA-bd_sf"/>
</dbReference>
<dbReference type="InterPro" id="IPR036388">
    <property type="entry name" value="WH-like_DNA-bd_sf"/>
</dbReference>
<dbReference type="PANTHER" id="PTHR33164">
    <property type="entry name" value="TRANSCRIPTIONAL REGULATOR, MARR FAMILY"/>
    <property type="match status" value="1"/>
</dbReference>
<dbReference type="RefSeq" id="WP_144792837.1">
    <property type="nucleotide sequence ID" value="NZ_BAAAPG010000001.1"/>
</dbReference>
<dbReference type="InterPro" id="IPR001845">
    <property type="entry name" value="HTH_ArsR_DNA-bd_dom"/>
</dbReference>
<dbReference type="Proteomes" id="UP000517712">
    <property type="component" value="Unassembled WGS sequence"/>
</dbReference>
<dbReference type="GO" id="GO:0003677">
    <property type="term" value="F:DNA binding"/>
    <property type="evidence" value="ECO:0007669"/>
    <property type="project" value="UniProtKB-KW"/>
</dbReference>
<keyword evidence="6" id="KW-1185">Reference proteome</keyword>
<dbReference type="CDD" id="cd00090">
    <property type="entry name" value="HTH_ARSR"/>
    <property type="match status" value="1"/>
</dbReference>
<gene>
    <name evidence="5" type="ORF">HD600_000760</name>
</gene>
<protein>
    <submittedName>
        <fullName evidence="5">DNA-binding MarR family transcriptional regulator</fullName>
    </submittedName>
</protein>
<reference evidence="5 6" key="1">
    <citation type="submission" date="2020-08" db="EMBL/GenBank/DDBJ databases">
        <title>Sequencing the genomes of 1000 actinobacteria strains.</title>
        <authorList>
            <person name="Klenk H.-P."/>
        </authorList>
    </citation>
    <scope>NUCLEOTIDE SEQUENCE [LARGE SCALE GENOMIC DNA]</scope>
    <source>
        <strain evidence="5 6">DSM 24823</strain>
    </source>
</reference>
<dbReference type="SUPFAM" id="SSF46785">
    <property type="entry name" value="Winged helix' DNA-binding domain"/>
    <property type="match status" value="1"/>
</dbReference>